<dbReference type="RefSeq" id="WP_027099687.1">
    <property type="nucleotide sequence ID" value="NZ_CABHIH010000001.1"/>
</dbReference>
<dbReference type="GeneID" id="42777530"/>
<evidence type="ECO:0000313" key="5">
    <source>
        <dbReference type="Proteomes" id="UP000092714"/>
    </source>
</evidence>
<comment type="similarity">
    <text evidence="3">Belongs to the CotF family.</text>
</comment>
<dbReference type="InterPro" id="IPR012851">
    <property type="entry name" value="Spore_coat_CotF-like"/>
</dbReference>
<protein>
    <submittedName>
        <fullName evidence="4">Spore coat protein</fullName>
    </submittedName>
</protein>
<reference evidence="4 5" key="1">
    <citation type="submission" date="2016-06" db="EMBL/GenBank/DDBJ databases">
        <authorList>
            <person name="Kjaerup R.B."/>
            <person name="Dalgaard T.S."/>
            <person name="Juul-Madsen H.R."/>
        </authorList>
    </citation>
    <scope>NUCLEOTIDE SEQUENCE [LARGE SCALE GENOMIC DNA]</scope>
    <source>
        <strain evidence="4 5">373-A1</strain>
    </source>
</reference>
<dbReference type="OrthoDB" id="1682820at2"/>
<evidence type="ECO:0000256" key="1">
    <source>
        <dbReference type="ARBA" id="ARBA00022969"/>
    </source>
</evidence>
<evidence type="ECO:0000313" key="4">
    <source>
        <dbReference type="EMBL" id="OBY12387.1"/>
    </source>
</evidence>
<evidence type="ECO:0000256" key="2">
    <source>
        <dbReference type="ARBA" id="ARBA00024325"/>
    </source>
</evidence>
<keyword evidence="5" id="KW-1185">Reference proteome</keyword>
<dbReference type="PANTHER" id="PTHR39183:SF1">
    <property type="entry name" value="SPORE COAT PROTEIN F-LIKE PROTEIN YHCQ"/>
    <property type="match status" value="1"/>
</dbReference>
<dbReference type="InterPro" id="IPR012347">
    <property type="entry name" value="Ferritin-like"/>
</dbReference>
<dbReference type="Pfam" id="PF07875">
    <property type="entry name" value="Coat_F"/>
    <property type="match status" value="1"/>
</dbReference>
<keyword evidence="1" id="KW-0749">Sporulation</keyword>
<dbReference type="eggNOG" id="COG5577">
    <property type="taxonomic scope" value="Bacteria"/>
</dbReference>
<gene>
    <name evidence="4" type="ORF">CP373A1_01980</name>
</gene>
<dbReference type="PANTHER" id="PTHR39183">
    <property type="entry name" value="SPORE COAT PROTEIN F-LIKE PROTEIN YHCQ"/>
    <property type="match status" value="1"/>
</dbReference>
<comment type="subcellular location">
    <subcellularLocation>
        <location evidence="2">Spore coat</location>
    </subcellularLocation>
</comment>
<dbReference type="Gene3D" id="1.20.1260.10">
    <property type="match status" value="1"/>
</dbReference>
<evidence type="ECO:0000256" key="3">
    <source>
        <dbReference type="ARBA" id="ARBA00024344"/>
    </source>
</evidence>
<comment type="caution">
    <text evidence="4">The sequence shown here is derived from an EMBL/GenBank/DDBJ whole genome shotgun (WGS) entry which is preliminary data.</text>
</comment>
<proteinExistence type="inferred from homology"/>
<accession>A0A174B422</accession>
<name>A0A174B422_9CLOT</name>
<sequence>MKNMIGNLIKNNVDLKDSIIAASMLSAAKEAADMYLNSTLTSSTPELRAIYSASMGQIVEGHTALTELSISKNWIKPYSAPVEQLTCSYDESKKVIGNNK</sequence>
<dbReference type="Proteomes" id="UP000092714">
    <property type="component" value="Unassembled WGS sequence"/>
</dbReference>
<dbReference type="EMBL" id="MAPZ01000009">
    <property type="protein sequence ID" value="OBY12387.1"/>
    <property type="molecule type" value="Genomic_DNA"/>
</dbReference>
<dbReference type="AlphaFoldDB" id="A0A174B422"/>
<keyword evidence="4" id="KW-0167">Capsid protein</keyword>
<organism evidence="4 5">
    <name type="scientific">Clostridium paraputrificum</name>
    <dbReference type="NCBI Taxonomy" id="29363"/>
    <lineage>
        <taxon>Bacteria</taxon>
        <taxon>Bacillati</taxon>
        <taxon>Bacillota</taxon>
        <taxon>Clostridia</taxon>
        <taxon>Eubacteriales</taxon>
        <taxon>Clostridiaceae</taxon>
        <taxon>Clostridium</taxon>
    </lineage>
</organism>
<dbReference type="GO" id="GO:0030435">
    <property type="term" value="P:sporulation resulting in formation of a cellular spore"/>
    <property type="evidence" value="ECO:0007669"/>
    <property type="project" value="UniProtKB-KW"/>
</dbReference>
<keyword evidence="4" id="KW-0946">Virion</keyword>